<dbReference type="AlphaFoldDB" id="A0A2V2N7S2"/>
<dbReference type="SUPFAM" id="SSF50037">
    <property type="entry name" value="C-terminal domain of transcriptional repressors"/>
    <property type="match status" value="1"/>
</dbReference>
<dbReference type="InterPro" id="IPR053184">
    <property type="entry name" value="FeoA-like"/>
</dbReference>
<dbReference type="OrthoDB" id="117323at2157"/>
<dbReference type="GeneID" id="97608020"/>
<comment type="caution">
    <text evidence="3">The sequence shown here is derived from an EMBL/GenBank/DDBJ whole genome shotgun (WGS) entry which is preliminary data.</text>
</comment>
<dbReference type="GO" id="GO:0046914">
    <property type="term" value="F:transition metal ion binding"/>
    <property type="evidence" value="ECO:0007669"/>
    <property type="project" value="InterPro"/>
</dbReference>
<feature type="domain" description="Ferrous iron transporter FeoA-like" evidence="2">
    <location>
        <begin position="2"/>
        <end position="72"/>
    </location>
</feature>
<dbReference type="Gene3D" id="2.30.30.90">
    <property type="match status" value="1"/>
</dbReference>
<dbReference type="InterPro" id="IPR038157">
    <property type="entry name" value="FeoA_core_dom"/>
</dbReference>
<evidence type="ECO:0000256" key="1">
    <source>
        <dbReference type="ARBA" id="ARBA00023004"/>
    </source>
</evidence>
<dbReference type="PANTHER" id="PTHR43151">
    <property type="entry name" value="FEOA FAMILY PROTEIN"/>
    <property type="match status" value="1"/>
</dbReference>
<keyword evidence="1" id="KW-0408">Iron</keyword>
<protein>
    <recommendedName>
        <fullName evidence="2">Ferrous iron transporter FeoA-like domain-containing protein</fullName>
    </recommendedName>
</protein>
<dbReference type="Proteomes" id="UP000245934">
    <property type="component" value="Unassembled WGS sequence"/>
</dbReference>
<reference evidence="3 4" key="1">
    <citation type="submission" date="2018-05" db="EMBL/GenBank/DDBJ databases">
        <title>Draft genome of Methanospirillum stamsii Pt1.</title>
        <authorList>
            <person name="Dueholm M.S."/>
            <person name="Nielsen P.H."/>
            <person name="Bakmann L.F."/>
            <person name="Otzen D.E."/>
        </authorList>
    </citation>
    <scope>NUCLEOTIDE SEQUENCE [LARGE SCALE GENOMIC DNA]</scope>
    <source>
        <strain evidence="3 4">Pt1</strain>
    </source>
</reference>
<keyword evidence="4" id="KW-1185">Reference proteome</keyword>
<dbReference type="InterPro" id="IPR008988">
    <property type="entry name" value="Transcriptional_repressor_C"/>
</dbReference>
<dbReference type="Pfam" id="PF04023">
    <property type="entry name" value="FeoA"/>
    <property type="match status" value="1"/>
</dbReference>
<sequence length="74" mass="7753">MVPLSLMKTGDKVVVRAIQGTGHLAKTLGQLGIIIGIELTIIQKAKESVIVRIGESRYALGAGAASMVLVEPQI</sequence>
<gene>
    <name evidence="3" type="ORF">DLD82_08350</name>
</gene>
<dbReference type="PANTHER" id="PTHR43151:SF1">
    <property type="entry name" value="SSR2333 PROTEIN"/>
    <property type="match status" value="1"/>
</dbReference>
<evidence type="ECO:0000259" key="2">
    <source>
        <dbReference type="SMART" id="SM00899"/>
    </source>
</evidence>
<dbReference type="SMART" id="SM00899">
    <property type="entry name" value="FeoA"/>
    <property type="match status" value="1"/>
</dbReference>
<evidence type="ECO:0000313" key="4">
    <source>
        <dbReference type="Proteomes" id="UP000245934"/>
    </source>
</evidence>
<name>A0A2V2N7S2_9EURY</name>
<organism evidence="3 4">
    <name type="scientific">Methanospirillum stamsii</name>
    <dbReference type="NCBI Taxonomy" id="1277351"/>
    <lineage>
        <taxon>Archaea</taxon>
        <taxon>Methanobacteriati</taxon>
        <taxon>Methanobacteriota</taxon>
        <taxon>Stenosarchaea group</taxon>
        <taxon>Methanomicrobia</taxon>
        <taxon>Methanomicrobiales</taxon>
        <taxon>Methanospirillaceae</taxon>
        <taxon>Methanospirillum</taxon>
    </lineage>
</organism>
<dbReference type="RefSeq" id="WP_109940665.1">
    <property type="nucleotide sequence ID" value="NZ_CP176366.1"/>
</dbReference>
<evidence type="ECO:0000313" key="3">
    <source>
        <dbReference type="EMBL" id="PWR74585.1"/>
    </source>
</evidence>
<accession>A0A2V2N7S2</accession>
<proteinExistence type="predicted"/>
<dbReference type="InterPro" id="IPR007167">
    <property type="entry name" value="Fe-transptr_FeoA-like"/>
</dbReference>
<dbReference type="EMBL" id="QGMZ01000016">
    <property type="protein sequence ID" value="PWR74585.1"/>
    <property type="molecule type" value="Genomic_DNA"/>
</dbReference>